<evidence type="ECO:0000313" key="8">
    <source>
        <dbReference type="EMBL" id="KAG6582377.1"/>
    </source>
</evidence>
<reference evidence="8 9" key="1">
    <citation type="journal article" date="2021" name="Hortic Res">
        <title>The domestication of Cucurbita argyrosperma as revealed by the genome of its wild relative.</title>
        <authorList>
            <person name="Barrera-Redondo J."/>
            <person name="Sanchez-de la Vega G."/>
            <person name="Aguirre-Liguori J.A."/>
            <person name="Castellanos-Morales G."/>
            <person name="Gutierrez-Guerrero Y.T."/>
            <person name="Aguirre-Dugua X."/>
            <person name="Aguirre-Planter E."/>
            <person name="Tenaillon M.I."/>
            <person name="Lira-Saade R."/>
            <person name="Eguiarte L.E."/>
        </authorList>
    </citation>
    <scope>NUCLEOTIDE SEQUENCE [LARGE SCALE GENOMIC DNA]</scope>
    <source>
        <strain evidence="8">JBR-2021</strain>
    </source>
</reference>
<evidence type="ECO:0000256" key="3">
    <source>
        <dbReference type="ARBA" id="ARBA00023163"/>
    </source>
</evidence>
<evidence type="ECO:0000256" key="1">
    <source>
        <dbReference type="ARBA" id="ARBA00004123"/>
    </source>
</evidence>
<dbReference type="EMBL" id="JAGKQH010000014">
    <property type="protein sequence ID" value="KAG6582377.1"/>
    <property type="molecule type" value="Genomic_DNA"/>
</dbReference>
<keyword evidence="3" id="KW-0804">Transcription</keyword>
<dbReference type="PROSITE" id="PS50888">
    <property type="entry name" value="BHLH"/>
    <property type="match status" value="1"/>
</dbReference>
<dbReference type="AlphaFoldDB" id="A0AAV6MKY2"/>
<dbReference type="GO" id="GO:0003700">
    <property type="term" value="F:DNA-binding transcription factor activity"/>
    <property type="evidence" value="ECO:0007669"/>
    <property type="project" value="InterPro"/>
</dbReference>
<dbReference type="Pfam" id="PF00010">
    <property type="entry name" value="HLH"/>
    <property type="match status" value="1"/>
</dbReference>
<keyword evidence="2" id="KW-0805">Transcription regulation</keyword>
<feature type="domain" description="BHLH" evidence="7">
    <location>
        <begin position="114"/>
        <end position="165"/>
    </location>
</feature>
<accession>A0AAV6MKY2</accession>
<comment type="caution">
    <text evidence="8">The sequence shown here is derived from an EMBL/GenBank/DDBJ whole genome shotgun (WGS) entry which is preliminary data.</text>
</comment>
<feature type="region of interest" description="Disordered" evidence="6">
    <location>
        <begin position="99"/>
        <end position="119"/>
    </location>
</feature>
<evidence type="ECO:0000256" key="4">
    <source>
        <dbReference type="ARBA" id="ARBA00023242"/>
    </source>
</evidence>
<organism evidence="8 9">
    <name type="scientific">Cucurbita argyrosperma subsp. sororia</name>
    <dbReference type="NCBI Taxonomy" id="37648"/>
    <lineage>
        <taxon>Eukaryota</taxon>
        <taxon>Viridiplantae</taxon>
        <taxon>Streptophyta</taxon>
        <taxon>Embryophyta</taxon>
        <taxon>Tracheophyta</taxon>
        <taxon>Spermatophyta</taxon>
        <taxon>Magnoliopsida</taxon>
        <taxon>eudicotyledons</taxon>
        <taxon>Gunneridae</taxon>
        <taxon>Pentapetalae</taxon>
        <taxon>rosids</taxon>
        <taxon>fabids</taxon>
        <taxon>Cucurbitales</taxon>
        <taxon>Cucurbitaceae</taxon>
        <taxon>Cucurbiteae</taxon>
        <taxon>Cucurbita</taxon>
    </lineage>
</organism>
<gene>
    <name evidence="8" type="primary">BHLH34</name>
    <name evidence="8" type="ORF">SDJN03_22379</name>
</gene>
<evidence type="ECO:0000256" key="2">
    <source>
        <dbReference type="ARBA" id="ARBA00023015"/>
    </source>
</evidence>
<keyword evidence="9" id="KW-1185">Reference proteome</keyword>
<dbReference type="GO" id="GO:0046983">
    <property type="term" value="F:protein dimerization activity"/>
    <property type="evidence" value="ECO:0007669"/>
    <property type="project" value="InterPro"/>
</dbReference>
<keyword evidence="5" id="KW-0175">Coiled coil</keyword>
<evidence type="ECO:0000256" key="6">
    <source>
        <dbReference type="SAM" id="MobiDB-lite"/>
    </source>
</evidence>
<comment type="subcellular location">
    <subcellularLocation>
        <location evidence="1">Nucleus</location>
    </subcellularLocation>
</comment>
<dbReference type="GO" id="GO:0005634">
    <property type="term" value="C:nucleus"/>
    <property type="evidence" value="ECO:0007669"/>
    <property type="project" value="UniProtKB-SubCell"/>
</dbReference>
<name>A0AAV6MKY2_9ROSI</name>
<dbReference type="InterPro" id="IPR044818">
    <property type="entry name" value="ILR3-like"/>
</dbReference>
<sequence>MRLYNFVVVLYAADQPGGTDNDTQPDKQTRRRVAVDDDALIPDQMDPLEDSSCWDFLDYSLFVDGDNIINPSLDPLCPPSDSRDSCAHTDVSAGRVEFEQNDHSRKRARDGSCAGPTSKACRERLRRERLNDRFLDLSIALEPGRPSKNNKPAILDDAIRVLNQLKTEAEELKQTNEKLLKEVECLKAEKNDLRKERMNLKEDKERIERQLKSIAIPPPGLIPGHPAAYHAAPEARICVVVEA</sequence>
<dbReference type="PANTHER" id="PTHR46133:SF9">
    <property type="entry name" value="TRANSCRIPTION FACTOR BHLH104"/>
    <property type="match status" value="1"/>
</dbReference>
<dbReference type="PANTHER" id="PTHR46133">
    <property type="entry name" value="BHLH TRANSCRIPTION FACTOR"/>
    <property type="match status" value="1"/>
</dbReference>
<dbReference type="GO" id="GO:0006879">
    <property type="term" value="P:intracellular iron ion homeostasis"/>
    <property type="evidence" value="ECO:0007669"/>
    <property type="project" value="InterPro"/>
</dbReference>
<proteinExistence type="predicted"/>
<dbReference type="InterPro" id="IPR011598">
    <property type="entry name" value="bHLH_dom"/>
</dbReference>
<evidence type="ECO:0000256" key="5">
    <source>
        <dbReference type="SAM" id="Coils"/>
    </source>
</evidence>
<evidence type="ECO:0000313" key="9">
    <source>
        <dbReference type="Proteomes" id="UP000685013"/>
    </source>
</evidence>
<dbReference type="SMART" id="SM00353">
    <property type="entry name" value="HLH"/>
    <property type="match status" value="1"/>
</dbReference>
<feature type="coiled-coil region" evidence="5">
    <location>
        <begin position="155"/>
        <end position="210"/>
    </location>
</feature>
<protein>
    <submittedName>
        <fullName evidence="8">Transcription factor basic helix-loop-helix 34</fullName>
    </submittedName>
</protein>
<keyword evidence="4" id="KW-0539">Nucleus</keyword>
<evidence type="ECO:0000259" key="7">
    <source>
        <dbReference type="PROSITE" id="PS50888"/>
    </source>
</evidence>
<feature type="non-terminal residue" evidence="8">
    <location>
        <position position="1"/>
    </location>
</feature>
<dbReference type="Proteomes" id="UP000685013">
    <property type="component" value="Chromosome 14"/>
</dbReference>